<dbReference type="InterPro" id="IPR049900">
    <property type="entry name" value="PKS_mFAS_DH"/>
</dbReference>
<dbReference type="Gene3D" id="3.40.50.1820">
    <property type="entry name" value="alpha/beta hydrolase"/>
    <property type="match status" value="1"/>
</dbReference>
<dbReference type="InterPro" id="IPR006162">
    <property type="entry name" value="Ppantetheine_attach_site"/>
</dbReference>
<dbReference type="PROSITE" id="PS50075">
    <property type="entry name" value="CARRIER"/>
    <property type="match status" value="1"/>
</dbReference>
<dbReference type="InterPro" id="IPR049551">
    <property type="entry name" value="PKS_DH_C"/>
</dbReference>
<feature type="active site" description="Proton acceptor; for dehydratase activity" evidence="7">
    <location>
        <position position="1326"/>
    </location>
</feature>
<dbReference type="GO" id="GO:0031177">
    <property type="term" value="F:phosphopantetheine binding"/>
    <property type="evidence" value="ECO:0007669"/>
    <property type="project" value="InterPro"/>
</dbReference>
<dbReference type="Pfam" id="PF14765">
    <property type="entry name" value="PS-DH"/>
    <property type="match status" value="1"/>
</dbReference>
<dbReference type="SUPFAM" id="SSF52151">
    <property type="entry name" value="FabD/lysophospholipase-like"/>
    <property type="match status" value="1"/>
</dbReference>
<keyword evidence="2" id="KW-0596">Phosphopantetheine</keyword>
<comment type="caution">
    <text evidence="12">The sequence shown here is derived from an EMBL/GenBank/DDBJ whole genome shotgun (WGS) entry which is preliminary data.</text>
</comment>
<dbReference type="Pfam" id="PF00109">
    <property type="entry name" value="ketoacyl-synt"/>
    <property type="match status" value="1"/>
</dbReference>
<evidence type="ECO:0000259" key="10">
    <source>
        <dbReference type="PROSITE" id="PS52004"/>
    </source>
</evidence>
<evidence type="ECO:0000313" key="12">
    <source>
        <dbReference type="EMBL" id="KAK4180914.1"/>
    </source>
</evidence>
<evidence type="ECO:0000256" key="6">
    <source>
        <dbReference type="ARBA" id="ARBA00023268"/>
    </source>
</evidence>
<evidence type="ECO:0000256" key="2">
    <source>
        <dbReference type="ARBA" id="ARBA00022450"/>
    </source>
</evidence>
<dbReference type="InterPro" id="IPR041068">
    <property type="entry name" value="HTH_51"/>
</dbReference>
<name>A0AAN6WFP6_9PEZI</name>
<keyword evidence="5" id="KW-0808">Transferase</keyword>
<evidence type="ECO:0000256" key="8">
    <source>
        <dbReference type="SAM" id="MobiDB-lite"/>
    </source>
</evidence>
<dbReference type="InterPro" id="IPR042104">
    <property type="entry name" value="PKS_dehydratase_sf"/>
</dbReference>
<dbReference type="InterPro" id="IPR009081">
    <property type="entry name" value="PP-bd_ACP"/>
</dbReference>
<dbReference type="InterPro" id="IPR050091">
    <property type="entry name" value="PKS_NRPS_Biosynth_Enz"/>
</dbReference>
<comment type="pathway">
    <text evidence="1">Secondary metabolite biosynthesis; terpenoid biosynthesis.</text>
</comment>
<dbReference type="SMART" id="SM00827">
    <property type="entry name" value="PKS_AT"/>
    <property type="match status" value="1"/>
</dbReference>
<feature type="region of interest" description="Disordered" evidence="8">
    <location>
        <begin position="1621"/>
        <end position="1645"/>
    </location>
</feature>
<dbReference type="Pfam" id="PF08242">
    <property type="entry name" value="Methyltransf_12"/>
    <property type="match status" value="1"/>
</dbReference>
<dbReference type="Pfam" id="PF00698">
    <property type="entry name" value="Acyl_transf_1"/>
    <property type="match status" value="1"/>
</dbReference>
<dbReference type="PANTHER" id="PTHR43775:SF21">
    <property type="entry name" value="NON-REDUCING POLYKETIDE SYNTHASE AUSA-RELATED"/>
    <property type="match status" value="1"/>
</dbReference>
<dbReference type="InterPro" id="IPR014030">
    <property type="entry name" value="Ketoacyl_synth_N"/>
</dbReference>
<dbReference type="GO" id="GO:0004315">
    <property type="term" value="F:3-oxoacyl-[acyl-carrier-protein] synthase activity"/>
    <property type="evidence" value="ECO:0007669"/>
    <property type="project" value="InterPro"/>
</dbReference>
<dbReference type="GO" id="GO:0008168">
    <property type="term" value="F:methyltransferase activity"/>
    <property type="evidence" value="ECO:0007669"/>
    <property type="project" value="UniProtKB-KW"/>
</dbReference>
<dbReference type="Gene3D" id="1.10.1200.10">
    <property type="entry name" value="ACP-like"/>
    <property type="match status" value="2"/>
</dbReference>
<dbReference type="PANTHER" id="PTHR43775">
    <property type="entry name" value="FATTY ACID SYNTHASE"/>
    <property type="match status" value="1"/>
</dbReference>
<dbReference type="Gene3D" id="3.30.70.3290">
    <property type="match status" value="1"/>
</dbReference>
<dbReference type="GO" id="GO:0044550">
    <property type="term" value="P:secondary metabolite biosynthetic process"/>
    <property type="evidence" value="ECO:0007669"/>
    <property type="project" value="TreeGrafter"/>
</dbReference>
<dbReference type="Pfam" id="PF20434">
    <property type="entry name" value="BD-FAE"/>
    <property type="match status" value="1"/>
</dbReference>
<dbReference type="Gene3D" id="3.40.366.10">
    <property type="entry name" value="Malonyl-Coenzyme A Acyl Carrier Protein, domain 2"/>
    <property type="match status" value="3"/>
</dbReference>
<dbReference type="Pfam" id="PF18558">
    <property type="entry name" value="HTH_51"/>
    <property type="match status" value="1"/>
</dbReference>
<accession>A0AAN6WFP6</accession>
<dbReference type="SUPFAM" id="SSF47336">
    <property type="entry name" value="ACP-like"/>
    <property type="match status" value="2"/>
</dbReference>
<protein>
    <submittedName>
        <fullName evidence="12">Conidial yellow pigment biosynthesis polyketide synthase</fullName>
    </submittedName>
</protein>
<dbReference type="InterPro" id="IPR016035">
    <property type="entry name" value="Acyl_Trfase/lysoPLipase"/>
</dbReference>
<dbReference type="PROSITE" id="PS52019">
    <property type="entry name" value="PKS_MFAS_DH"/>
    <property type="match status" value="1"/>
</dbReference>
<keyword evidence="13" id="KW-1185">Reference proteome</keyword>
<dbReference type="PROSITE" id="PS00012">
    <property type="entry name" value="PHOSPHOPANTETHEINE"/>
    <property type="match status" value="1"/>
</dbReference>
<dbReference type="PROSITE" id="PS52004">
    <property type="entry name" value="KS3_2"/>
    <property type="match status" value="1"/>
</dbReference>
<dbReference type="EMBL" id="MU866092">
    <property type="protein sequence ID" value="KAK4180914.1"/>
    <property type="molecule type" value="Genomic_DNA"/>
</dbReference>
<dbReference type="Proteomes" id="UP001302321">
    <property type="component" value="Unassembled WGS sequence"/>
</dbReference>
<feature type="active site" description="Proton donor; for dehydratase activity" evidence="7">
    <location>
        <position position="1510"/>
    </location>
</feature>
<dbReference type="Pfam" id="PF00550">
    <property type="entry name" value="PP-binding"/>
    <property type="match status" value="2"/>
</dbReference>
<feature type="compositionally biased region" description="Polar residues" evidence="8">
    <location>
        <begin position="1631"/>
        <end position="1645"/>
    </location>
</feature>
<dbReference type="SUPFAM" id="SSF53335">
    <property type="entry name" value="S-adenosyl-L-methionine-dependent methyltransferases"/>
    <property type="match status" value="1"/>
</dbReference>
<keyword evidence="4" id="KW-0489">Methyltransferase</keyword>
<evidence type="ECO:0000259" key="11">
    <source>
        <dbReference type="PROSITE" id="PS52019"/>
    </source>
</evidence>
<dbReference type="InterPro" id="IPR032088">
    <property type="entry name" value="SAT"/>
</dbReference>
<dbReference type="InterPro" id="IPR001227">
    <property type="entry name" value="Ac_transferase_dom_sf"/>
</dbReference>
<evidence type="ECO:0000313" key="13">
    <source>
        <dbReference type="Proteomes" id="UP001302321"/>
    </source>
</evidence>
<evidence type="ECO:0000256" key="5">
    <source>
        <dbReference type="ARBA" id="ARBA00022679"/>
    </source>
</evidence>
<sequence>MPEAQEQPERVPLSAAFFCPQARAPDEHYLGGLHSFLNHNTHGQVLLGHVSSLKADDTWGVFAAQRQDVSELSQGPSYIDLLHDWATTGTSEALAKVRSGIVALPLLTILQIGQYLRYLDFHQLPHQDFLREVGHAGGGIQGYCGGLPAAIAIACARDEADVVKYTAAILRVLVGIGAYAEAAGESNSEDGCTTLALRLKQEGQGEELVRRFPGTYISAITDPRSISIVGPVDTLDELYHCAQALGLQVQKMEVTGKVHNPENNGLAAELSSLCQKTPGFQLPDASKLQVPVRSNKTGETLFDVDSLTEEVISTILASRCEWFNLLRHVADDLGESEINTNSVVVFGLTDCVPLTPFFQRNVRITKFQAHTLIEPNTPRSSYQLPTLPEDAIAIVGASCRLPGASNLDELWTLLADSTDCSQEIPTDRFNLPKTFRASSQSPFTHSRKFYGNFLSNIKAFDHAFFNITPREAASMDPQQRLLLELSHEALDSSGYFAAESDENIGCFIGASFVEYLDNTNSHAPTAYTSTGTIRAFLCGRISYHYGWSGPAEVIDTACSSSLVAINRACKAIQSGECRMALTGGINLITGVNNYLDLAKAGFLSPTGQCKPFDEKADGYCRSDGAGLLVLKRLRDALADGDMIMGVIPGIATNQGGKSCSITVPEMDAQKKLYHKVLEQGGLEKQMVSYVEAHGTGTQAGDPLEVESVRSVLGGQDRGDGNKLWLGSVKGNIGHCETAAGVAGVLKVLAMLKHGKIPGQANHQRLNPKIPSLEKDAMAIAKGVMDWDLPFRAALVNSYGAAGSNCALVCCEMPGTRKEQMAEGKEHIETVFPFLVSGTSEENLRGNARALATFLRSPSAAGLTAAEIAFTLNHKRQRHKHLASISSSTLQEAAGLLETPLPTFTIASPRPSVLVFSGQTDNKVALDRSFYDSFPIFQSYIDACNAELTKLGFSPLLPAIFQTQPIDDIATLQVGIFAVQYACARSWIDAGLEPQAVVGHSLGELTALCVSGVLCLSDAIKLVATRGRLVATKWGPEKGSMLALNCCARELNDIETLLSTRHSVEIACHNAIESLVAVGSEADIDAVEDLLQAVPSLETVRHQRLKTSHGFHSYLAIPILEELESVAQSLTWNKPRIPLYTCTKEPQISMQDNPRLYISKHAREAVFFYHAVQRIEKDLGPCLWIEAGVDGPIINMTRRASSRSIDHAFQAFKKQGCVVDAVSSMISSLWRSGLFLSHWAFLSPPGSNSTRTPVWMPPSMFQHANHWLDNVDRLIEMQQSLSSRQKSSALPPTAPLQLVTMKQKTFDTAEFTVSTECDRFSKLVRGHMVRLRPLCPASLYMEAAVMAVQLLLPRSSMKDSSLVFENVRFQAPLGASPDGETVLQLAQTGGASSSWSLSLSTASQSLSSKKTSHISGSICLVSCEDSMLSSLQRLLSGSMEKVMREEKGESLRSSRAYNLFSCVVDYDAFFRGIKTITMHENEAVATISLPKDQPGRENSTAWEVCDAVVLDVCIQVAGLLVNTSDAVTREEVAVMVGVDRAVISPKISLQDTMTVYTSFDLTRFVGDVFVLADGGTEVVAAFLGCRFSKVLISKLERSLDAAAGLKGPSMLKMEAPADSSLVSTSSSVTSSGFNTPPSSTSPSDAGLSNHTFETLKELIAECTGADKSAIPHDTVLSELGLDSLASVELIEQLSSKLNLTIDFDGLVESTVESLARRLGPLAPKPSVVFPLLANLTARPSLMCTNYNHPENDVKSLAGHAKLLQILAELSGSRADEIPPSALLCEIGIDSLSVIELQHEVEQAFSVHLNDIVVDSTIQDLITRLSIDTPRPEKPKGISEERAVVRDDLHGAMKSGLAHNPHSVLKITDTGFEDSAGNRGFLGYWSHVAPLQDWLTIAYILEAFASLGVGLQGMAIGQRIPQIQYPVLERYNRLVSRLWHILERHDIVFVNQEQGTIARGNRPLDHFPSSSALIGELESKHPNYKHETALLSLTGPRLADCLIGKTDAVSLMFGSTTSLNIMESYYAQSPMLATMTEQLVIFVLEIVRGAKGPVRILEVGAGTGGTTKRLAEALSGAGVPMQYTFTDISPGLVSKAKTKFRQYPWLEYSTLDLEKAIPEKFKGAFDLVIGTNCVHATTDRRASCARLRETLKTGGVLVLSEVTKEIDWFDVSFGLLDGWWHAEGRTAYPLQPAEWWMETFEKAGFTSVSYSTGKKPEAMTQRLLVGCDGVWEGVPSPLPEGSSVQKSAGSILETMVYKEVGDVQIHADVYFPPRGQKLEAPMPIALMIHGGGHMTLSRKSIRPAQTRHLLDNGFLPVSIDYRLCPEVNLIEGPMADVLSAYQWCKTELPKITERRGFGKVNAARVVVIGWSSGGHLAMSLAWTARESLTEPPTTILSFYAPCNFESGELDKPRLCTIPTGQTSLDKLIENLPRTPITTYHARSSTPAAFNEERDLGWLRHGDPRSDLVLSMFKYGTGLSLLLNGLSSPTTPPERELVQSIDPMSRLMNRGDYAVPTYVIHGTDDEIASFRDASLFVRQMKERNIECGFLEVVGGKHVHDLGVGVGTPEWKAGVGPGYQFLFDIVRRDW</sequence>
<dbReference type="PROSITE" id="PS00606">
    <property type="entry name" value="KS3_1"/>
    <property type="match status" value="1"/>
</dbReference>
<organism evidence="12 13">
    <name type="scientific">Triangularia setosa</name>
    <dbReference type="NCBI Taxonomy" id="2587417"/>
    <lineage>
        <taxon>Eukaryota</taxon>
        <taxon>Fungi</taxon>
        <taxon>Dikarya</taxon>
        <taxon>Ascomycota</taxon>
        <taxon>Pezizomycotina</taxon>
        <taxon>Sordariomycetes</taxon>
        <taxon>Sordariomycetidae</taxon>
        <taxon>Sordariales</taxon>
        <taxon>Podosporaceae</taxon>
        <taxon>Triangularia</taxon>
    </lineage>
</organism>
<dbReference type="Pfam" id="PF02801">
    <property type="entry name" value="Ketoacyl-synt_C"/>
    <property type="match status" value="1"/>
</dbReference>
<dbReference type="Gene3D" id="3.10.129.110">
    <property type="entry name" value="Polyketide synthase dehydratase"/>
    <property type="match status" value="1"/>
</dbReference>
<dbReference type="InterPro" id="IPR013217">
    <property type="entry name" value="Methyltransf_12"/>
</dbReference>
<proteinExistence type="predicted"/>
<evidence type="ECO:0000256" key="4">
    <source>
        <dbReference type="ARBA" id="ARBA00022603"/>
    </source>
</evidence>
<keyword evidence="3" id="KW-0597">Phosphoprotein</keyword>
<reference evidence="12" key="2">
    <citation type="submission" date="2023-05" db="EMBL/GenBank/DDBJ databases">
        <authorList>
            <consortium name="Lawrence Berkeley National Laboratory"/>
            <person name="Steindorff A."/>
            <person name="Hensen N."/>
            <person name="Bonometti L."/>
            <person name="Westerberg I."/>
            <person name="Brannstrom I.O."/>
            <person name="Guillou S."/>
            <person name="Cros-Aarteil S."/>
            <person name="Calhoun S."/>
            <person name="Haridas S."/>
            <person name="Kuo A."/>
            <person name="Mondo S."/>
            <person name="Pangilinan J."/>
            <person name="Riley R."/>
            <person name="Labutti K."/>
            <person name="Andreopoulos B."/>
            <person name="Lipzen A."/>
            <person name="Chen C."/>
            <person name="Yanf M."/>
            <person name="Daum C."/>
            <person name="Ng V."/>
            <person name="Clum A."/>
            <person name="Ohm R."/>
            <person name="Martin F."/>
            <person name="Silar P."/>
            <person name="Natvig D."/>
            <person name="Lalanne C."/>
            <person name="Gautier V."/>
            <person name="Ament-Velasquez S.L."/>
            <person name="Kruys A."/>
            <person name="Hutchinson M.I."/>
            <person name="Powell A.J."/>
            <person name="Barry K."/>
            <person name="Miller A.N."/>
            <person name="Grigoriev I.V."/>
            <person name="Debuchy R."/>
            <person name="Gladieux P."/>
            <person name="Thoren M.H."/>
            <person name="Johannesson H."/>
        </authorList>
    </citation>
    <scope>NUCLEOTIDE SEQUENCE</scope>
    <source>
        <strain evidence="12">CBS 892.96</strain>
    </source>
</reference>
<dbReference type="InterPro" id="IPR018201">
    <property type="entry name" value="Ketoacyl_synth_AS"/>
</dbReference>
<dbReference type="SUPFAM" id="SSF53474">
    <property type="entry name" value="alpha/beta-Hydrolases"/>
    <property type="match status" value="1"/>
</dbReference>
<dbReference type="Gene3D" id="3.40.47.10">
    <property type="match status" value="1"/>
</dbReference>
<gene>
    <name evidence="12" type="ORF">QBC36DRAFT_318997</name>
</gene>
<evidence type="ECO:0000256" key="1">
    <source>
        <dbReference type="ARBA" id="ARBA00004721"/>
    </source>
</evidence>
<keyword evidence="6" id="KW-0511">Multifunctional enzyme</keyword>
<dbReference type="InterPro" id="IPR016039">
    <property type="entry name" value="Thiolase-like"/>
</dbReference>
<dbReference type="InterPro" id="IPR029063">
    <property type="entry name" value="SAM-dependent_MTases_sf"/>
</dbReference>
<evidence type="ECO:0000256" key="3">
    <source>
        <dbReference type="ARBA" id="ARBA00022553"/>
    </source>
</evidence>
<reference evidence="12" key="1">
    <citation type="journal article" date="2023" name="Mol. Phylogenet. Evol.">
        <title>Genome-scale phylogeny and comparative genomics of the fungal order Sordariales.</title>
        <authorList>
            <person name="Hensen N."/>
            <person name="Bonometti L."/>
            <person name="Westerberg I."/>
            <person name="Brannstrom I.O."/>
            <person name="Guillou S."/>
            <person name="Cros-Aarteil S."/>
            <person name="Calhoun S."/>
            <person name="Haridas S."/>
            <person name="Kuo A."/>
            <person name="Mondo S."/>
            <person name="Pangilinan J."/>
            <person name="Riley R."/>
            <person name="LaButti K."/>
            <person name="Andreopoulos B."/>
            <person name="Lipzen A."/>
            <person name="Chen C."/>
            <person name="Yan M."/>
            <person name="Daum C."/>
            <person name="Ng V."/>
            <person name="Clum A."/>
            <person name="Steindorff A."/>
            <person name="Ohm R.A."/>
            <person name="Martin F."/>
            <person name="Silar P."/>
            <person name="Natvig D.O."/>
            <person name="Lalanne C."/>
            <person name="Gautier V."/>
            <person name="Ament-Velasquez S.L."/>
            <person name="Kruys A."/>
            <person name="Hutchinson M.I."/>
            <person name="Powell A.J."/>
            <person name="Barry K."/>
            <person name="Miller A.N."/>
            <person name="Grigoriev I.V."/>
            <person name="Debuchy R."/>
            <person name="Gladieux P."/>
            <person name="Hiltunen Thoren M."/>
            <person name="Johannesson H."/>
        </authorList>
    </citation>
    <scope>NUCLEOTIDE SEQUENCE</scope>
    <source>
        <strain evidence="12">CBS 892.96</strain>
    </source>
</reference>
<dbReference type="GO" id="GO:0032259">
    <property type="term" value="P:methylation"/>
    <property type="evidence" value="ECO:0007669"/>
    <property type="project" value="UniProtKB-KW"/>
</dbReference>
<dbReference type="InterPro" id="IPR029058">
    <property type="entry name" value="AB_hydrolase_fold"/>
</dbReference>
<evidence type="ECO:0000256" key="7">
    <source>
        <dbReference type="PROSITE-ProRule" id="PRU01363"/>
    </source>
</evidence>
<feature type="compositionally biased region" description="Low complexity" evidence="8">
    <location>
        <begin position="1621"/>
        <end position="1630"/>
    </location>
</feature>
<dbReference type="InterPro" id="IPR014031">
    <property type="entry name" value="Ketoacyl_synth_C"/>
</dbReference>
<dbReference type="InterPro" id="IPR020841">
    <property type="entry name" value="PKS_Beta-ketoAc_synthase_dom"/>
</dbReference>
<dbReference type="InterPro" id="IPR036736">
    <property type="entry name" value="ACP-like_sf"/>
</dbReference>
<feature type="region of interest" description="C-terminal hotdog fold" evidence="7">
    <location>
        <begin position="1447"/>
        <end position="1595"/>
    </location>
</feature>
<feature type="domain" description="Carrier" evidence="9">
    <location>
        <begin position="1648"/>
        <end position="1724"/>
    </location>
</feature>
<dbReference type="SUPFAM" id="SSF53901">
    <property type="entry name" value="Thiolase-like"/>
    <property type="match status" value="1"/>
</dbReference>
<dbReference type="SMART" id="SM00823">
    <property type="entry name" value="PKS_PP"/>
    <property type="match status" value="2"/>
</dbReference>
<evidence type="ECO:0000259" key="9">
    <source>
        <dbReference type="PROSITE" id="PS50075"/>
    </source>
</evidence>
<dbReference type="GO" id="GO:0006633">
    <property type="term" value="P:fatty acid biosynthetic process"/>
    <property type="evidence" value="ECO:0007669"/>
    <property type="project" value="InterPro"/>
</dbReference>
<dbReference type="Gene3D" id="3.40.50.150">
    <property type="entry name" value="Vaccinia Virus protein VP39"/>
    <property type="match status" value="1"/>
</dbReference>
<dbReference type="Pfam" id="PF16073">
    <property type="entry name" value="SAT"/>
    <property type="match status" value="1"/>
</dbReference>
<dbReference type="SMART" id="SM00825">
    <property type="entry name" value="PKS_KS"/>
    <property type="match status" value="1"/>
</dbReference>
<dbReference type="InterPro" id="IPR049492">
    <property type="entry name" value="BD-FAE-like_dom"/>
</dbReference>
<dbReference type="InterPro" id="IPR014043">
    <property type="entry name" value="Acyl_transferase_dom"/>
</dbReference>
<dbReference type="CDD" id="cd00833">
    <property type="entry name" value="PKS"/>
    <property type="match status" value="1"/>
</dbReference>
<dbReference type="CDD" id="cd02440">
    <property type="entry name" value="AdoMet_MTases"/>
    <property type="match status" value="1"/>
</dbReference>
<feature type="domain" description="PKS/mFAS DH" evidence="11">
    <location>
        <begin position="1290"/>
        <end position="1595"/>
    </location>
</feature>
<feature type="region of interest" description="N-terminal hotdog fold" evidence="7">
    <location>
        <begin position="1290"/>
        <end position="1424"/>
    </location>
</feature>
<dbReference type="GO" id="GO:0004312">
    <property type="term" value="F:fatty acid synthase activity"/>
    <property type="evidence" value="ECO:0007669"/>
    <property type="project" value="TreeGrafter"/>
</dbReference>
<feature type="domain" description="Ketosynthase family 3 (KS3)" evidence="10">
    <location>
        <begin position="389"/>
        <end position="811"/>
    </location>
</feature>
<dbReference type="InterPro" id="IPR020806">
    <property type="entry name" value="PKS_PP-bd"/>
</dbReference>